<accession>A0A2S5RI43</accession>
<dbReference type="EMBL" id="PHHC01000014">
    <property type="protein sequence ID" value="PPE06892.1"/>
    <property type="molecule type" value="Genomic_DNA"/>
</dbReference>
<proteinExistence type="predicted"/>
<name>A0A2S5RI43_9PROT</name>
<keyword evidence="2" id="KW-1185">Reference proteome</keyword>
<protein>
    <submittedName>
        <fullName evidence="1">Uncharacterized protein</fullName>
    </submittedName>
</protein>
<comment type="caution">
    <text evidence="1">The sequence shown here is derived from an EMBL/GenBank/DDBJ whole genome shotgun (WGS) entry which is preliminary data.</text>
</comment>
<organism evidence="1 2">
    <name type="scientific">Holospora curviuscula</name>
    <dbReference type="NCBI Taxonomy" id="1082868"/>
    <lineage>
        <taxon>Bacteria</taxon>
        <taxon>Pseudomonadati</taxon>
        <taxon>Pseudomonadota</taxon>
        <taxon>Alphaproteobacteria</taxon>
        <taxon>Holosporales</taxon>
        <taxon>Holosporaceae</taxon>
        <taxon>Holospora</taxon>
    </lineage>
</organism>
<sequence>MQTKTILQTQSRSLPQELRKELKRKFDEMEERTDIRVSECLTQVQEKTKNFFEEIYNAYLTQLAPWMTREEFDHCIKWEEKRESVPLVVFSECQSSGTEENSKQWYRFSMFQSEAVHGSQLNQFLEDQSEAVYEFLNMLTKTLINTDKATFDAITNYMLRKENYSCVSALIQEYDSDVEAFVTLLRNEEKIAEKVINLCNQKG</sequence>
<evidence type="ECO:0000313" key="2">
    <source>
        <dbReference type="Proteomes" id="UP000239425"/>
    </source>
</evidence>
<dbReference type="RefSeq" id="WP_104206293.1">
    <property type="nucleotide sequence ID" value="NZ_PHHC01000014.1"/>
</dbReference>
<evidence type="ECO:0000313" key="1">
    <source>
        <dbReference type="EMBL" id="PPE06892.1"/>
    </source>
</evidence>
<dbReference type="AlphaFoldDB" id="A0A2S5RI43"/>
<gene>
    <name evidence="1" type="ORF">HCUR_00106</name>
</gene>
<dbReference type="Proteomes" id="UP000239425">
    <property type="component" value="Unassembled WGS sequence"/>
</dbReference>
<reference evidence="1 2" key="1">
    <citation type="submission" date="2017-11" db="EMBL/GenBank/DDBJ databases">
        <title>Comparative genomic analysis of Holospora spp., intranuclear symbionts of paramecia.</title>
        <authorList>
            <person name="Garushyants S.K."/>
            <person name="Beliavskaya A."/>
            <person name="Malko D.B."/>
            <person name="Logacheva M.D."/>
            <person name="Rautian M.S."/>
            <person name="Gelfand M.S."/>
        </authorList>
    </citation>
    <scope>NUCLEOTIDE SEQUENCE [LARGE SCALE GENOMIC DNA]</scope>
    <source>
        <strain evidence="2">02AZ16</strain>
    </source>
</reference>